<dbReference type="InterPro" id="IPR013740">
    <property type="entry name" value="Redoxin"/>
</dbReference>
<sequence>MRRLVKGLLLLGAVVGLGIATAAPKQQTPSHHDAACGGCPSESNASSPLSLTGRKVSNHAFVVLANGNGIKEGTLVTIANLLKRDGVRGLVLDFVGTQCPYSRQQLQGVTKAIALQDGKAKGALVATVFVDADAQAVRRALKQRPVNTLVLWDKGGKVARQWQIKATPTVVVVRKDGQVIATYTGMAPPHPDMYQHFFASVLTAVANGSPPPPHPMMGVGGG</sequence>
<dbReference type="InterPro" id="IPR036249">
    <property type="entry name" value="Thioredoxin-like_sf"/>
</dbReference>
<evidence type="ECO:0000313" key="3">
    <source>
        <dbReference type="EMBL" id="GBC97612.1"/>
    </source>
</evidence>
<dbReference type="Proteomes" id="UP000236173">
    <property type="component" value="Unassembled WGS sequence"/>
</dbReference>
<evidence type="ECO:0000313" key="4">
    <source>
        <dbReference type="Proteomes" id="UP000236173"/>
    </source>
</evidence>
<keyword evidence="1" id="KW-0732">Signal</keyword>
<feature type="signal peptide" evidence="1">
    <location>
        <begin position="1"/>
        <end position="22"/>
    </location>
</feature>
<comment type="caution">
    <text evidence="3">The sequence shown here is derived from an EMBL/GenBank/DDBJ whole genome shotgun (WGS) entry which is preliminary data.</text>
</comment>
<dbReference type="Gene3D" id="3.40.30.10">
    <property type="entry name" value="Glutaredoxin"/>
    <property type="match status" value="1"/>
</dbReference>
<dbReference type="GO" id="GO:0016491">
    <property type="term" value="F:oxidoreductase activity"/>
    <property type="evidence" value="ECO:0007669"/>
    <property type="project" value="InterPro"/>
</dbReference>
<dbReference type="PANTHER" id="PTHR42852:SF17">
    <property type="entry name" value="THIOREDOXIN-LIKE PROTEIN HI_1115"/>
    <property type="match status" value="1"/>
</dbReference>
<dbReference type="Pfam" id="PF08534">
    <property type="entry name" value="Redoxin"/>
    <property type="match status" value="1"/>
</dbReference>
<dbReference type="SUPFAM" id="SSF52833">
    <property type="entry name" value="Thioredoxin-like"/>
    <property type="match status" value="1"/>
</dbReference>
<evidence type="ECO:0000259" key="2">
    <source>
        <dbReference type="Pfam" id="PF08534"/>
    </source>
</evidence>
<organism evidence="3 4">
    <name type="scientific">Candidatus Fervidibacter japonicus</name>
    <dbReference type="NCBI Taxonomy" id="2035412"/>
    <lineage>
        <taxon>Bacteria</taxon>
        <taxon>Candidatus Fervidibacterota</taxon>
        <taxon>Candidatus Fervidibacter</taxon>
    </lineage>
</organism>
<name>A0A2H5X8U3_9BACT</name>
<feature type="chain" id="PRO_5014110709" evidence="1">
    <location>
        <begin position="23"/>
        <end position="222"/>
    </location>
</feature>
<protein>
    <submittedName>
        <fullName evidence="3">Thiol-disulfide oxidoreductase ResA</fullName>
    </submittedName>
</protein>
<feature type="domain" description="Redoxin" evidence="2">
    <location>
        <begin position="89"/>
        <end position="192"/>
    </location>
</feature>
<dbReference type="AlphaFoldDB" id="A0A2H5X8U3"/>
<reference evidence="4" key="1">
    <citation type="submission" date="2017-09" db="EMBL/GenBank/DDBJ databases">
        <title>Metaegenomics of thermophilic ammonia-oxidizing enrichment culture.</title>
        <authorList>
            <person name="Kato S."/>
            <person name="Suzuki K."/>
        </authorList>
    </citation>
    <scope>NUCLEOTIDE SEQUENCE [LARGE SCALE GENOMIC DNA]</scope>
</reference>
<dbReference type="EMBL" id="BEHT01000001">
    <property type="protein sequence ID" value="GBC97612.1"/>
    <property type="molecule type" value="Genomic_DNA"/>
</dbReference>
<accession>A0A2H5X8U3</accession>
<dbReference type="CDD" id="cd02966">
    <property type="entry name" value="TlpA_like_family"/>
    <property type="match status" value="1"/>
</dbReference>
<evidence type="ECO:0000256" key="1">
    <source>
        <dbReference type="SAM" id="SignalP"/>
    </source>
</evidence>
<dbReference type="InterPro" id="IPR050553">
    <property type="entry name" value="Thioredoxin_ResA/DsbE_sf"/>
</dbReference>
<proteinExistence type="predicted"/>
<gene>
    <name evidence="3" type="primary">resA_1</name>
    <name evidence="3" type="ORF">HRbin17_00100</name>
</gene>
<dbReference type="PANTHER" id="PTHR42852">
    <property type="entry name" value="THIOL:DISULFIDE INTERCHANGE PROTEIN DSBE"/>
    <property type="match status" value="1"/>
</dbReference>